<reference evidence="1" key="2">
    <citation type="submission" date="2025-09" db="UniProtKB">
        <authorList>
            <consortium name="EnsemblPlants"/>
        </authorList>
    </citation>
    <scope>IDENTIFICATION</scope>
</reference>
<proteinExistence type="predicted"/>
<reference evidence="1" key="1">
    <citation type="submission" date="2021-05" db="EMBL/GenBank/DDBJ databases">
        <authorList>
            <person name="Scholz U."/>
            <person name="Mascher M."/>
            <person name="Fiebig A."/>
        </authorList>
    </citation>
    <scope>NUCLEOTIDE SEQUENCE [LARGE SCALE GENOMIC DNA]</scope>
</reference>
<protein>
    <submittedName>
        <fullName evidence="1">Uncharacterized protein</fullName>
    </submittedName>
</protein>
<keyword evidence="2" id="KW-1185">Reference proteome</keyword>
<accession>A0ACD6AFQ5</accession>
<organism evidence="1 2">
    <name type="scientific">Avena sativa</name>
    <name type="common">Oat</name>
    <dbReference type="NCBI Taxonomy" id="4498"/>
    <lineage>
        <taxon>Eukaryota</taxon>
        <taxon>Viridiplantae</taxon>
        <taxon>Streptophyta</taxon>
        <taxon>Embryophyta</taxon>
        <taxon>Tracheophyta</taxon>
        <taxon>Spermatophyta</taxon>
        <taxon>Magnoliopsida</taxon>
        <taxon>Liliopsida</taxon>
        <taxon>Poales</taxon>
        <taxon>Poaceae</taxon>
        <taxon>BOP clade</taxon>
        <taxon>Pooideae</taxon>
        <taxon>Poodae</taxon>
        <taxon>Poeae</taxon>
        <taxon>Poeae Chloroplast Group 1 (Aveneae type)</taxon>
        <taxon>Aveninae</taxon>
        <taxon>Avena</taxon>
    </lineage>
</organism>
<sequence>MDTTGGSTEDEPSWLEVEKASPFTGKNSKEAASGMEARRWSSVVNSILVVLIMTVPPILLILSGRLDAPAVWIKSTVAAGLGAQRGSKKDVLLGGLLLPGFDEQSCASRYQSAYYRKNMTRSPAPYLIKRLREQEALQRRCGPGSEPYTRASERLRSGAKNIDTVDGCGYLVLLSYRGLGNRVLATASAFLYAILTDRVLLVDRGKTLGDLFCEPFPGTTWLLPPDFPLDGYEDLDESAAESYANVTLHNSTGPASEHRFVYLHLDHGATPANRLVYCDDHRQFLHRVQWAVLRTDSYIAPSLFLNPAYQEELDRLFPRKDSVFYLISRYLLHPTNDVWGMVTRFYNAYLRSADETLGIQVRAFDDDTPPQNILDQILACTSQEHLLPGVAASAGGAPPPPLPPTMAAGARARSKAVLMTGLNGWYHDSIREMYWQSPSADGEVVSVHQPSHEEYQLTGVATHDMKALAEMYLLSMTDKIVTSGWSTFGYVGSALGGLTPYIMMRPVHLKAPDLRCRHAMSMEPCAHGPAYFECTRKEYNRVFHTNNMVPHVQACEDMDWGLKLTEPIAEKET</sequence>
<evidence type="ECO:0000313" key="2">
    <source>
        <dbReference type="Proteomes" id="UP001732700"/>
    </source>
</evidence>
<dbReference type="EnsemblPlants" id="AVESA.00010b.r2.7DG1398310.1">
    <property type="protein sequence ID" value="AVESA.00010b.r2.7DG1398310.1.CDS"/>
    <property type="gene ID" value="AVESA.00010b.r2.7DG1398310"/>
</dbReference>
<name>A0ACD6AFQ5_AVESA</name>
<dbReference type="Proteomes" id="UP001732700">
    <property type="component" value="Chromosome 7D"/>
</dbReference>
<evidence type="ECO:0000313" key="1">
    <source>
        <dbReference type="EnsemblPlants" id="AVESA.00010b.r2.7DG1398310.1.CDS"/>
    </source>
</evidence>